<organism evidence="3 4">
    <name type="scientific">Candidatus Gemmiger excrementigallinarum</name>
    <dbReference type="NCBI Taxonomy" id="2838609"/>
    <lineage>
        <taxon>Bacteria</taxon>
        <taxon>Bacillati</taxon>
        <taxon>Bacillota</taxon>
        <taxon>Clostridia</taxon>
        <taxon>Eubacteriales</taxon>
        <taxon>Gemmiger</taxon>
    </lineage>
</organism>
<evidence type="ECO:0000256" key="1">
    <source>
        <dbReference type="SAM" id="Phobius"/>
    </source>
</evidence>
<protein>
    <submittedName>
        <fullName evidence="3">GHKL domain-containing protein</fullName>
    </submittedName>
</protein>
<keyword evidence="1" id="KW-1133">Transmembrane helix</keyword>
<feature type="transmembrane region" description="Helical" evidence="1">
    <location>
        <begin position="33"/>
        <end position="53"/>
    </location>
</feature>
<gene>
    <name evidence="3" type="ORF">H9811_07445</name>
</gene>
<feature type="transmembrane region" description="Helical" evidence="1">
    <location>
        <begin position="89"/>
        <end position="107"/>
    </location>
</feature>
<dbReference type="Pfam" id="PF14501">
    <property type="entry name" value="HATPase_c_5"/>
    <property type="match status" value="1"/>
</dbReference>
<feature type="transmembrane region" description="Helical" evidence="1">
    <location>
        <begin position="159"/>
        <end position="178"/>
    </location>
</feature>
<feature type="transmembrane region" description="Helical" evidence="1">
    <location>
        <begin position="119"/>
        <end position="139"/>
    </location>
</feature>
<feature type="transmembrane region" description="Helical" evidence="1">
    <location>
        <begin position="6"/>
        <end position="26"/>
    </location>
</feature>
<dbReference type="CDD" id="cd16935">
    <property type="entry name" value="HATPase_AgrC-ComD-like"/>
    <property type="match status" value="1"/>
</dbReference>
<dbReference type="SUPFAM" id="SSF55874">
    <property type="entry name" value="ATPase domain of HSP90 chaperone/DNA topoisomerase II/histidine kinase"/>
    <property type="match status" value="1"/>
</dbReference>
<keyword evidence="1" id="KW-0472">Membrane</keyword>
<dbReference type="Proteomes" id="UP000824048">
    <property type="component" value="Unassembled WGS sequence"/>
</dbReference>
<evidence type="ECO:0000313" key="3">
    <source>
        <dbReference type="EMBL" id="HIZ42382.1"/>
    </source>
</evidence>
<keyword evidence="1" id="KW-0812">Transmembrane</keyword>
<comment type="caution">
    <text evidence="3">The sequence shown here is derived from an EMBL/GenBank/DDBJ whole genome shotgun (WGS) entry which is preliminary data.</text>
</comment>
<sequence>MTVLPDIPRLYTALAEWLACLLYVLALRRRFGVPVTAAVSGAVLMGLGAFLQLTGSVPLAWWIPCMAAAVGGMYLYLFGCCAITAREAGYCCARAFILAEFAASLEWQLHCYLWPQRGGFQPLALLLLAVTYTAVYGFIYGYEFRRLHRNPELGITRRALVSAVVLALAAFAVSNLAFTQEGQATMNVFYIRTLVDLAGVLVLSIQQEQLMEARLHRELEAMNNVLHHQYEQYQQSRESIRLINRHCHDLKLQIAAIRAEHDPGKQAAALDEMESGIRMYEAQNKTGNPVLDTLLTAKSLYCQQHDINFTCVADGHLLDFMPTGDICTIVGTALDNATESVQTLSDTEKRLIRVAIFAQHGFVMLRFENYCETPVRLDADGMPPHGYGVRTVRAAAEKYGGTVTVHCEDNWFILRVLLPHGDGSDA</sequence>
<feature type="transmembrane region" description="Helical" evidence="1">
    <location>
        <begin position="184"/>
        <end position="205"/>
    </location>
</feature>
<feature type="transmembrane region" description="Helical" evidence="1">
    <location>
        <begin position="59"/>
        <end position="77"/>
    </location>
</feature>
<dbReference type="AlphaFoldDB" id="A0A9D2JAS0"/>
<reference evidence="3" key="1">
    <citation type="journal article" date="2021" name="PeerJ">
        <title>Extensive microbial diversity within the chicken gut microbiome revealed by metagenomics and culture.</title>
        <authorList>
            <person name="Gilroy R."/>
            <person name="Ravi A."/>
            <person name="Getino M."/>
            <person name="Pursley I."/>
            <person name="Horton D.L."/>
            <person name="Alikhan N.F."/>
            <person name="Baker D."/>
            <person name="Gharbi K."/>
            <person name="Hall N."/>
            <person name="Watson M."/>
            <person name="Adriaenssens E.M."/>
            <person name="Foster-Nyarko E."/>
            <person name="Jarju S."/>
            <person name="Secka A."/>
            <person name="Antonio M."/>
            <person name="Oren A."/>
            <person name="Chaudhuri R.R."/>
            <person name="La Ragione R."/>
            <person name="Hildebrand F."/>
            <person name="Pallen M.J."/>
        </authorList>
    </citation>
    <scope>NUCLEOTIDE SEQUENCE</scope>
    <source>
        <strain evidence="3">ChiSxjej1B13-11774</strain>
    </source>
</reference>
<dbReference type="InterPro" id="IPR032834">
    <property type="entry name" value="NatK-like_C"/>
</dbReference>
<name>A0A9D2JAS0_9FIRM</name>
<dbReference type="InterPro" id="IPR036890">
    <property type="entry name" value="HATPase_C_sf"/>
</dbReference>
<evidence type="ECO:0000259" key="2">
    <source>
        <dbReference type="Pfam" id="PF14501"/>
    </source>
</evidence>
<dbReference type="EMBL" id="DXBP01000049">
    <property type="protein sequence ID" value="HIZ42382.1"/>
    <property type="molecule type" value="Genomic_DNA"/>
</dbReference>
<feature type="domain" description="Sensor histidine kinase NatK-like C-terminal" evidence="2">
    <location>
        <begin position="324"/>
        <end position="419"/>
    </location>
</feature>
<reference evidence="3" key="2">
    <citation type="submission" date="2021-04" db="EMBL/GenBank/DDBJ databases">
        <authorList>
            <person name="Gilroy R."/>
        </authorList>
    </citation>
    <scope>NUCLEOTIDE SEQUENCE</scope>
    <source>
        <strain evidence="3">ChiSxjej1B13-11774</strain>
    </source>
</reference>
<proteinExistence type="predicted"/>
<accession>A0A9D2JAS0</accession>
<evidence type="ECO:0000313" key="4">
    <source>
        <dbReference type="Proteomes" id="UP000824048"/>
    </source>
</evidence>